<dbReference type="Pfam" id="PF12822">
    <property type="entry name" value="ECF_trnsprt"/>
    <property type="match status" value="1"/>
</dbReference>
<keyword evidence="1" id="KW-0812">Transmembrane</keyword>
<comment type="caution">
    <text evidence="2">The sequence shown here is derived from an EMBL/GenBank/DDBJ whole genome shotgun (WGS) entry which is preliminary data.</text>
</comment>
<accession>A0A2K2FBW9</accession>
<reference evidence="2 3" key="1">
    <citation type="submission" date="2017-06" db="EMBL/GenBank/DDBJ databases">
        <title>Investigating the central metabolism of Clostridium thermosuccinogenes.</title>
        <authorList>
            <person name="Koendjbiharie J.G."/>
            <person name="van Kranenburg R."/>
        </authorList>
    </citation>
    <scope>NUCLEOTIDE SEQUENCE [LARGE SCALE GENOMIC DNA]</scope>
    <source>
        <strain evidence="2 3">DSM 5806</strain>
    </source>
</reference>
<dbReference type="OrthoDB" id="4624at2"/>
<dbReference type="GO" id="GO:0022857">
    <property type="term" value="F:transmembrane transporter activity"/>
    <property type="evidence" value="ECO:0007669"/>
    <property type="project" value="InterPro"/>
</dbReference>
<dbReference type="InterPro" id="IPR030949">
    <property type="entry name" value="ECF_S_folate_fam"/>
</dbReference>
<feature type="transmembrane region" description="Helical" evidence="1">
    <location>
        <begin position="37"/>
        <end position="58"/>
    </location>
</feature>
<feature type="transmembrane region" description="Helical" evidence="1">
    <location>
        <begin position="64"/>
        <end position="84"/>
    </location>
</feature>
<keyword evidence="1" id="KW-0472">Membrane</keyword>
<dbReference type="EMBL" id="NIOJ01000032">
    <property type="protein sequence ID" value="PNT97965.1"/>
    <property type="molecule type" value="Genomic_DNA"/>
</dbReference>
<dbReference type="NCBIfam" id="TIGR04518">
    <property type="entry name" value="ECF_S_folT_fam"/>
    <property type="match status" value="1"/>
</dbReference>
<feature type="transmembrane region" description="Helical" evidence="1">
    <location>
        <begin position="6"/>
        <end position="25"/>
    </location>
</feature>
<evidence type="ECO:0000313" key="2">
    <source>
        <dbReference type="EMBL" id="PNT97965.1"/>
    </source>
</evidence>
<evidence type="ECO:0000313" key="3">
    <source>
        <dbReference type="Proteomes" id="UP000236151"/>
    </source>
</evidence>
<feature type="transmembrane region" description="Helical" evidence="1">
    <location>
        <begin position="93"/>
        <end position="113"/>
    </location>
</feature>
<evidence type="ECO:0000256" key="1">
    <source>
        <dbReference type="SAM" id="Phobius"/>
    </source>
</evidence>
<protein>
    <submittedName>
        <fullName evidence="2">Folate transporter</fullName>
    </submittedName>
</protein>
<keyword evidence="1" id="KW-1133">Transmembrane helix</keyword>
<name>A0A2K2FBW9_9CLOT</name>
<organism evidence="2 3">
    <name type="scientific">Clostridium thermosuccinogenes</name>
    <dbReference type="NCBI Taxonomy" id="84032"/>
    <lineage>
        <taxon>Bacteria</taxon>
        <taxon>Bacillati</taxon>
        <taxon>Bacillota</taxon>
        <taxon>Clostridia</taxon>
        <taxon>Eubacteriales</taxon>
        <taxon>Clostridiaceae</taxon>
        <taxon>Clostridium</taxon>
    </lineage>
</organism>
<keyword evidence="3" id="KW-1185">Reference proteome</keyword>
<dbReference type="AlphaFoldDB" id="A0A2K2FBW9"/>
<dbReference type="Proteomes" id="UP000236151">
    <property type="component" value="Unassembled WGS sequence"/>
</dbReference>
<gene>
    <name evidence="2" type="ORF">CDQ84_12155</name>
</gene>
<dbReference type="KEGG" id="cthd:CDO33_00445"/>
<proteinExistence type="predicted"/>
<dbReference type="InterPro" id="IPR024529">
    <property type="entry name" value="ECF_trnsprt_substrate-spec"/>
</dbReference>
<sequence length="159" mass="17186">MSGMLVALNVILTFFDISLSNVLRISFSFLPLAMGGMLYGPVVGGAMGVVGDILGYLARPDGPFFPGFTLNALLSGALYGLFLYKRPVKLKSVIAVSLLITVSINLLLNPVWLSMMYGNAFIVLLTGRIVKNVIMFPINTALLFAALKLVERVKIRSNS</sequence>
<feature type="transmembrane region" description="Helical" evidence="1">
    <location>
        <begin position="133"/>
        <end position="150"/>
    </location>
</feature>
<dbReference type="Gene3D" id="1.10.1760.20">
    <property type="match status" value="1"/>
</dbReference>